<protein>
    <submittedName>
        <fullName evidence="1">Uncharacterized protein</fullName>
    </submittedName>
</protein>
<organism evidence="1">
    <name type="scientific">bioreactor metagenome</name>
    <dbReference type="NCBI Taxonomy" id="1076179"/>
    <lineage>
        <taxon>unclassified sequences</taxon>
        <taxon>metagenomes</taxon>
        <taxon>ecological metagenomes</taxon>
    </lineage>
</organism>
<gene>
    <name evidence="1" type="ORF">SDC9_211549</name>
</gene>
<accession>A0A645JXA0</accession>
<dbReference type="AlphaFoldDB" id="A0A645JXA0"/>
<evidence type="ECO:0000313" key="1">
    <source>
        <dbReference type="EMBL" id="MPN63783.1"/>
    </source>
</evidence>
<comment type="caution">
    <text evidence="1">The sequence shown here is derived from an EMBL/GenBank/DDBJ whole genome shotgun (WGS) entry which is preliminary data.</text>
</comment>
<reference evidence="1" key="1">
    <citation type="submission" date="2019-08" db="EMBL/GenBank/DDBJ databases">
        <authorList>
            <person name="Kucharzyk K."/>
            <person name="Murdoch R.W."/>
            <person name="Higgins S."/>
            <person name="Loffler F."/>
        </authorList>
    </citation>
    <scope>NUCLEOTIDE SEQUENCE</scope>
</reference>
<proteinExistence type="predicted"/>
<dbReference type="EMBL" id="VSSQ01143687">
    <property type="protein sequence ID" value="MPN63783.1"/>
    <property type="molecule type" value="Genomic_DNA"/>
</dbReference>
<name>A0A645JXA0_9ZZZZ</name>
<sequence>MGVEFFKKIQFGINWSHGLKNTIKEDPADTENAKNRVFSVGLTYLF</sequence>